<evidence type="ECO:0000259" key="4">
    <source>
        <dbReference type="PROSITE" id="PS50048"/>
    </source>
</evidence>
<keyword evidence="6" id="KW-1185">Reference proteome</keyword>
<dbReference type="PROSITE" id="PS50048">
    <property type="entry name" value="ZN2_CY6_FUNGAL_2"/>
    <property type="match status" value="1"/>
</dbReference>
<reference evidence="5 6" key="1">
    <citation type="submission" date="2016-07" db="EMBL/GenBank/DDBJ databases">
        <title>Multiple horizontal gene transfer events from other fungi enriched the ability of initially mycotrophic Trichoderma (Ascomycota) to feed on dead plant biomass.</title>
        <authorList>
            <consortium name="DOE Joint Genome Institute"/>
            <person name="Aerts A."/>
            <person name="Atanasova L."/>
            <person name="Chenthamara K."/>
            <person name="Zhang J."/>
            <person name="Grujic M."/>
            <person name="Henrissat B."/>
            <person name="Kuo A."/>
            <person name="Salamov A."/>
            <person name="Lipzen A."/>
            <person name="Labutti K."/>
            <person name="Barry K."/>
            <person name="Miao Y."/>
            <person name="Rahimi M.J."/>
            <person name="Shen Q."/>
            <person name="Grigoriev I.V."/>
            <person name="Kubicek C.P."/>
            <person name="Druzhinina I.S."/>
        </authorList>
    </citation>
    <scope>NUCLEOTIDE SEQUENCE [LARGE SCALE GENOMIC DNA]</scope>
    <source>
        <strain evidence="5 6">CBS 433.97</strain>
    </source>
</reference>
<dbReference type="GO" id="GO:0000981">
    <property type="term" value="F:DNA-binding transcription factor activity, RNA polymerase II-specific"/>
    <property type="evidence" value="ECO:0007669"/>
    <property type="project" value="InterPro"/>
</dbReference>
<dbReference type="EMBL" id="KZ679273">
    <property type="protein sequence ID" value="PTB35820.1"/>
    <property type="molecule type" value="Genomic_DNA"/>
</dbReference>
<dbReference type="PROSITE" id="PS00463">
    <property type="entry name" value="ZN2_CY6_FUNGAL_1"/>
    <property type="match status" value="1"/>
</dbReference>
<evidence type="ECO:0000256" key="2">
    <source>
        <dbReference type="ARBA" id="ARBA00023242"/>
    </source>
</evidence>
<gene>
    <name evidence="5" type="ORF">M441DRAFT_204191</name>
</gene>
<dbReference type="InterPro" id="IPR001138">
    <property type="entry name" value="Zn2Cys6_DnaBD"/>
</dbReference>
<proteinExistence type="predicted"/>
<dbReference type="OrthoDB" id="4685598at2759"/>
<dbReference type="InterPro" id="IPR007219">
    <property type="entry name" value="XnlR_reg_dom"/>
</dbReference>
<dbReference type="PANTHER" id="PTHR47785">
    <property type="entry name" value="ZN(II)2CYS6 TRANSCRIPTION FACTOR (EUROFUNG)-RELATED-RELATED"/>
    <property type="match status" value="1"/>
</dbReference>
<feature type="domain" description="Zn(2)-C6 fungal-type" evidence="4">
    <location>
        <begin position="11"/>
        <end position="41"/>
    </location>
</feature>
<accession>A0A2T3YTB3</accession>
<organism evidence="5 6">
    <name type="scientific">Trichoderma asperellum (strain ATCC 204424 / CBS 433.97 / NBRC 101777)</name>
    <dbReference type="NCBI Taxonomy" id="1042311"/>
    <lineage>
        <taxon>Eukaryota</taxon>
        <taxon>Fungi</taxon>
        <taxon>Dikarya</taxon>
        <taxon>Ascomycota</taxon>
        <taxon>Pezizomycotina</taxon>
        <taxon>Sordariomycetes</taxon>
        <taxon>Hypocreomycetidae</taxon>
        <taxon>Hypocreales</taxon>
        <taxon>Hypocreaceae</taxon>
        <taxon>Trichoderma</taxon>
    </lineage>
</organism>
<feature type="compositionally biased region" description="Polar residues" evidence="3">
    <location>
        <begin position="134"/>
        <end position="153"/>
    </location>
</feature>
<feature type="region of interest" description="Disordered" evidence="3">
    <location>
        <begin position="96"/>
        <end position="178"/>
    </location>
</feature>
<dbReference type="AlphaFoldDB" id="A0A2T3YTB3"/>
<dbReference type="GO" id="GO:0008270">
    <property type="term" value="F:zinc ion binding"/>
    <property type="evidence" value="ECO:0007669"/>
    <property type="project" value="InterPro"/>
</dbReference>
<dbReference type="InterPro" id="IPR036864">
    <property type="entry name" value="Zn2-C6_fun-type_DNA-bd_sf"/>
</dbReference>
<keyword evidence="2" id="KW-0539">Nucleus</keyword>
<dbReference type="SUPFAM" id="SSF57701">
    <property type="entry name" value="Zn2/Cys6 DNA-binding domain"/>
    <property type="match status" value="1"/>
</dbReference>
<dbReference type="CDD" id="cd00067">
    <property type="entry name" value="GAL4"/>
    <property type="match status" value="1"/>
</dbReference>
<evidence type="ECO:0000313" key="6">
    <source>
        <dbReference type="Proteomes" id="UP000240493"/>
    </source>
</evidence>
<dbReference type="CDD" id="cd12148">
    <property type="entry name" value="fungal_TF_MHR"/>
    <property type="match status" value="1"/>
</dbReference>
<dbReference type="Pfam" id="PF00172">
    <property type="entry name" value="Zn_clus"/>
    <property type="match status" value="1"/>
</dbReference>
<keyword evidence="1" id="KW-0479">Metal-binding</keyword>
<dbReference type="SMART" id="SM00066">
    <property type="entry name" value="GAL4"/>
    <property type="match status" value="1"/>
</dbReference>
<evidence type="ECO:0000313" key="5">
    <source>
        <dbReference type="EMBL" id="PTB35820.1"/>
    </source>
</evidence>
<protein>
    <recommendedName>
        <fullName evidence="4">Zn(2)-C6 fungal-type domain-containing protein</fullName>
    </recommendedName>
</protein>
<sequence>MNPGKSRVMVACKHCRQRKRRCDGLSPRCTPCQEKGFDCVYTEVAPPRNIPAINQLNRNEYHHDANSAASDVMLQRLESIEKLLGEHAEALKALQHEKAQHQQRQRRNSSAFMMSPPLPDFFRRRAESSENDGVLSSPSNEASMPHSTWTLTTHEGGDTSRQGVDADDVPPITIPLGHQTSTSSLLRLPQMRPLVGDYPEDFFFRVEDDRNRSTALDFMAAPGLHGEEKRVDRTVADDYLSSFLAMVHAFHPIFDRDDLLASYEVVMREGLGSDIRSGVFLAIFGLGATASDPIDRKQSENTGDVCMQRALRILVPAWTVSFSGNILLSQGLILCALYFTYVVQPLTAWRLIHMAATSIQQLLIRCKDILSSQAEIQELTRLSWVCFIVESDILAEFHQPRSGIDILVDRMPFPNYGTSPKLEHLCVLAEISARSLLNRMHHAIYFTDSLTIYAGRAFDSLTTSQSASTPPHPDASLLRMCSELNFQLERWYEALPVDIKPDLYDGPPQNKQACIHRLRYWSAKQSIFRPFVIHATSSQFDKAELEMPPTVVSQSKVCLAACRAFLHGAGYLLADRTPYAYSSLQFSLNCFLVLALAANSPHLGHLVTDIDACRQSVVKVVEPWARPGTSAEHDLEIVNSVARKLRLRDRQRH</sequence>
<dbReference type="Pfam" id="PF04082">
    <property type="entry name" value="Fungal_trans"/>
    <property type="match status" value="1"/>
</dbReference>
<evidence type="ECO:0000256" key="3">
    <source>
        <dbReference type="SAM" id="MobiDB-lite"/>
    </source>
</evidence>
<dbReference type="GO" id="GO:0006351">
    <property type="term" value="P:DNA-templated transcription"/>
    <property type="evidence" value="ECO:0007669"/>
    <property type="project" value="InterPro"/>
</dbReference>
<dbReference type="Gene3D" id="4.10.240.10">
    <property type="entry name" value="Zn(2)-C6 fungal-type DNA-binding domain"/>
    <property type="match status" value="1"/>
</dbReference>
<dbReference type="Proteomes" id="UP000240493">
    <property type="component" value="Unassembled WGS sequence"/>
</dbReference>
<evidence type="ECO:0000256" key="1">
    <source>
        <dbReference type="ARBA" id="ARBA00022723"/>
    </source>
</evidence>
<dbReference type="InterPro" id="IPR053181">
    <property type="entry name" value="EcdB-like_regulator"/>
</dbReference>
<name>A0A2T3YTB3_TRIA4</name>
<dbReference type="GO" id="GO:0003677">
    <property type="term" value="F:DNA binding"/>
    <property type="evidence" value="ECO:0007669"/>
    <property type="project" value="InterPro"/>
</dbReference>